<evidence type="ECO:0000256" key="5">
    <source>
        <dbReference type="ARBA" id="ARBA00022824"/>
    </source>
</evidence>
<dbReference type="GO" id="GO:0016126">
    <property type="term" value="P:sterol biosynthetic process"/>
    <property type="evidence" value="ECO:0007669"/>
    <property type="project" value="UniProtKB-KW"/>
</dbReference>
<proteinExistence type="inferred from homology"/>
<protein>
    <submittedName>
        <fullName evidence="14">Ergosterol biosynthetic protein 28</fullName>
    </submittedName>
</protein>
<keyword evidence="15" id="KW-1185">Reference proteome</keyword>
<dbReference type="Proteomes" id="UP000187429">
    <property type="component" value="Unassembled WGS sequence"/>
</dbReference>
<reference evidence="15" key="1">
    <citation type="submission" date="2017-01" db="EMBL/GenBank/DDBJ databases">
        <authorList>
            <person name="Wang Y."/>
            <person name="White M."/>
            <person name="Kvist S."/>
            <person name="Moncalvo J.-M."/>
        </authorList>
    </citation>
    <scope>NUCLEOTIDE SEQUENCE [LARGE SCALE GENOMIC DNA]</scope>
    <source>
        <strain evidence="15">ID-206-W2</strain>
    </source>
</reference>
<feature type="transmembrane region" description="Helical" evidence="13">
    <location>
        <begin position="47"/>
        <end position="65"/>
    </location>
</feature>
<keyword evidence="7 13" id="KW-1133">Transmembrane helix</keyword>
<evidence type="ECO:0000313" key="14">
    <source>
        <dbReference type="EMBL" id="OMJ13506.1"/>
    </source>
</evidence>
<evidence type="ECO:0000256" key="6">
    <source>
        <dbReference type="ARBA" id="ARBA00022955"/>
    </source>
</evidence>
<evidence type="ECO:0000256" key="7">
    <source>
        <dbReference type="ARBA" id="ARBA00022989"/>
    </source>
</evidence>
<evidence type="ECO:0000256" key="2">
    <source>
        <dbReference type="ARBA" id="ARBA00005377"/>
    </source>
</evidence>
<dbReference type="PANTHER" id="PTHR15451:SF19">
    <property type="entry name" value="ERGOSTEROL BIOSYNTHETIC PROTEIN 28 HOMOLOG"/>
    <property type="match status" value="1"/>
</dbReference>
<evidence type="ECO:0000256" key="12">
    <source>
        <dbReference type="ARBA" id="ARBA00023221"/>
    </source>
</evidence>
<evidence type="ECO:0000256" key="10">
    <source>
        <dbReference type="ARBA" id="ARBA00023136"/>
    </source>
</evidence>
<evidence type="ECO:0000256" key="4">
    <source>
        <dbReference type="ARBA" id="ARBA00022692"/>
    </source>
</evidence>
<dbReference type="InterPro" id="IPR005352">
    <property type="entry name" value="Erg28"/>
</dbReference>
<name>A0A1R1XFY3_9FUNG</name>
<keyword evidence="6" id="KW-0752">Steroid biosynthesis</keyword>
<comment type="subcellular location">
    <subcellularLocation>
        <location evidence="1">Endoplasmic reticulum membrane</location>
        <topology evidence="1">Multi-pass membrane protein</topology>
    </subcellularLocation>
</comment>
<feature type="transmembrane region" description="Helical" evidence="13">
    <location>
        <begin position="105"/>
        <end position="125"/>
    </location>
</feature>
<dbReference type="PANTHER" id="PTHR15451">
    <property type="entry name" value="ERGOSTEROL BIOSYNTHETIC PROTEIN 28-RELATED"/>
    <property type="match status" value="1"/>
</dbReference>
<keyword evidence="11" id="KW-1207">Sterol metabolism</keyword>
<keyword evidence="8" id="KW-0756">Sterol biosynthesis</keyword>
<evidence type="ECO:0000256" key="13">
    <source>
        <dbReference type="SAM" id="Phobius"/>
    </source>
</evidence>
<evidence type="ECO:0000313" key="15">
    <source>
        <dbReference type="Proteomes" id="UP000187429"/>
    </source>
</evidence>
<organism evidence="14 15">
    <name type="scientific">Smittium culicis</name>
    <dbReference type="NCBI Taxonomy" id="133412"/>
    <lineage>
        <taxon>Eukaryota</taxon>
        <taxon>Fungi</taxon>
        <taxon>Fungi incertae sedis</taxon>
        <taxon>Zoopagomycota</taxon>
        <taxon>Kickxellomycotina</taxon>
        <taxon>Harpellomycetes</taxon>
        <taxon>Harpellales</taxon>
        <taxon>Legeriomycetaceae</taxon>
        <taxon>Smittium</taxon>
    </lineage>
</organism>
<evidence type="ECO:0000256" key="8">
    <source>
        <dbReference type="ARBA" id="ARBA00023011"/>
    </source>
</evidence>
<dbReference type="Pfam" id="PF03694">
    <property type="entry name" value="Erg28"/>
    <property type="match status" value="1"/>
</dbReference>
<keyword evidence="10 13" id="KW-0472">Membrane</keyword>
<accession>A0A1R1XFY3</accession>
<keyword evidence="3" id="KW-0444">Lipid biosynthesis</keyword>
<gene>
    <name evidence="14" type="ORF">AYI69_g8979</name>
</gene>
<keyword evidence="4 13" id="KW-0812">Transmembrane</keyword>
<sequence>MSNLLGLVTLPNIIYISSVLSVFNSVQCMIQPLGLTRRLYSRRSHEVTPLSSHTFAAWTVLSAILRYKCSMDLSNPVLYDITISSYAIAACHFLSEIFIFKTAKFFSPVLSTLITAATCITWMLIERSFHISG</sequence>
<dbReference type="GO" id="GO:0005789">
    <property type="term" value="C:endoplasmic reticulum membrane"/>
    <property type="evidence" value="ECO:0007669"/>
    <property type="project" value="UniProtKB-SubCell"/>
</dbReference>
<keyword evidence="9" id="KW-0443">Lipid metabolism</keyword>
<feature type="transmembrane region" description="Helical" evidence="13">
    <location>
        <begin position="12"/>
        <end position="35"/>
    </location>
</feature>
<dbReference type="GO" id="GO:0030674">
    <property type="term" value="F:protein-macromolecule adaptor activity"/>
    <property type="evidence" value="ECO:0007669"/>
    <property type="project" value="TreeGrafter"/>
</dbReference>
<dbReference type="EMBL" id="LSSM01005047">
    <property type="protein sequence ID" value="OMJ13506.1"/>
    <property type="molecule type" value="Genomic_DNA"/>
</dbReference>
<dbReference type="OrthoDB" id="6485510at2759"/>
<comment type="similarity">
    <text evidence="2">Belongs to the ERG28 family.</text>
</comment>
<evidence type="ECO:0000256" key="9">
    <source>
        <dbReference type="ARBA" id="ARBA00023098"/>
    </source>
</evidence>
<evidence type="ECO:0000256" key="1">
    <source>
        <dbReference type="ARBA" id="ARBA00004477"/>
    </source>
</evidence>
<dbReference type="AlphaFoldDB" id="A0A1R1XFY3"/>
<keyword evidence="5" id="KW-0256">Endoplasmic reticulum</keyword>
<comment type="caution">
    <text evidence="14">The sequence shown here is derived from an EMBL/GenBank/DDBJ whole genome shotgun (WGS) entry which is preliminary data.</text>
</comment>
<feature type="transmembrane region" description="Helical" evidence="13">
    <location>
        <begin position="77"/>
        <end position="98"/>
    </location>
</feature>
<keyword evidence="12" id="KW-0753">Steroid metabolism</keyword>
<evidence type="ECO:0000256" key="3">
    <source>
        <dbReference type="ARBA" id="ARBA00022516"/>
    </source>
</evidence>
<evidence type="ECO:0000256" key="11">
    <source>
        <dbReference type="ARBA" id="ARBA00023166"/>
    </source>
</evidence>